<evidence type="ECO:0000313" key="7">
    <source>
        <dbReference type="EMBL" id="PRZ17210.1"/>
    </source>
</evidence>
<evidence type="ECO:0000313" key="8">
    <source>
        <dbReference type="Proteomes" id="UP000238836"/>
    </source>
</evidence>
<evidence type="ECO:0000256" key="4">
    <source>
        <dbReference type="ARBA" id="ARBA00023136"/>
    </source>
</evidence>
<evidence type="ECO:0000256" key="3">
    <source>
        <dbReference type="ARBA" id="ARBA00022989"/>
    </source>
</evidence>
<dbReference type="Proteomes" id="UP000238836">
    <property type="component" value="Unassembled WGS sequence"/>
</dbReference>
<reference evidence="7 8" key="1">
    <citation type="submission" date="2018-03" db="EMBL/GenBank/DDBJ databases">
        <title>Genomic Encyclopedia of Archaeal and Bacterial Type Strains, Phase II (KMG-II): from individual species to whole genera.</title>
        <authorList>
            <person name="Goeker M."/>
        </authorList>
    </citation>
    <scope>NUCLEOTIDE SEQUENCE [LARGE SCALE GENOMIC DNA]</scope>
    <source>
        <strain evidence="7 8">RHA1</strain>
    </source>
</reference>
<accession>A0ABX5EWM9</accession>
<feature type="domain" description="Yip1" evidence="6">
    <location>
        <begin position="12"/>
        <end position="198"/>
    </location>
</feature>
<name>A0ABX5EWM9_9BACL</name>
<comment type="subcellular location">
    <subcellularLocation>
        <location evidence="1">Membrane</location>
        <topology evidence="1">Multi-pass membrane protein</topology>
    </subcellularLocation>
</comment>
<sequence>MTFQEFWDLCKTIWTQPRQTIQRALQNETKIPFILIMFFGIGLFLDFTSNRNYGDNTPINVLFLLSFIIGPIIGFIGWMVTSGSIYLTTKIFGGVGDWKDTRNAVAWATIPYLTKLLFWFPQLLFFGSELFTEETPILSSNLFLLILFFIFELIEFVLLIWFYVVLCKCIAEVQDFSGWKGFASVFSLPILLFVLLVVVSSMG</sequence>
<keyword evidence="3 5" id="KW-1133">Transmembrane helix</keyword>
<feature type="transmembrane region" description="Helical" evidence="5">
    <location>
        <begin position="31"/>
        <end position="49"/>
    </location>
</feature>
<dbReference type="RefSeq" id="WP_181352762.1">
    <property type="nucleotide sequence ID" value="NZ_PVTZ01000001.1"/>
</dbReference>
<dbReference type="EMBL" id="PVTZ01000001">
    <property type="protein sequence ID" value="PRZ17210.1"/>
    <property type="molecule type" value="Genomic_DNA"/>
</dbReference>
<dbReference type="InterPro" id="IPR006977">
    <property type="entry name" value="Yip1_dom"/>
</dbReference>
<keyword evidence="2 5" id="KW-0812">Transmembrane</keyword>
<feature type="transmembrane region" description="Helical" evidence="5">
    <location>
        <begin position="61"/>
        <end position="83"/>
    </location>
</feature>
<dbReference type="Pfam" id="PF04893">
    <property type="entry name" value="Yip1"/>
    <property type="match status" value="1"/>
</dbReference>
<organism evidence="7 8">
    <name type="scientific">Laceyella sediminis</name>
    <dbReference type="NCBI Taxonomy" id="573074"/>
    <lineage>
        <taxon>Bacteria</taxon>
        <taxon>Bacillati</taxon>
        <taxon>Bacillota</taxon>
        <taxon>Bacilli</taxon>
        <taxon>Bacillales</taxon>
        <taxon>Thermoactinomycetaceae</taxon>
        <taxon>Laceyella</taxon>
    </lineage>
</organism>
<feature type="transmembrane region" description="Helical" evidence="5">
    <location>
        <begin position="104"/>
        <end position="122"/>
    </location>
</feature>
<gene>
    <name evidence="7" type="ORF">CLV36_101311</name>
</gene>
<evidence type="ECO:0000256" key="2">
    <source>
        <dbReference type="ARBA" id="ARBA00022692"/>
    </source>
</evidence>
<evidence type="ECO:0000256" key="1">
    <source>
        <dbReference type="ARBA" id="ARBA00004141"/>
    </source>
</evidence>
<evidence type="ECO:0000256" key="5">
    <source>
        <dbReference type="SAM" id="Phobius"/>
    </source>
</evidence>
<comment type="caution">
    <text evidence="7">The sequence shown here is derived from an EMBL/GenBank/DDBJ whole genome shotgun (WGS) entry which is preliminary data.</text>
</comment>
<proteinExistence type="predicted"/>
<evidence type="ECO:0000259" key="6">
    <source>
        <dbReference type="Pfam" id="PF04893"/>
    </source>
</evidence>
<feature type="transmembrane region" description="Helical" evidence="5">
    <location>
        <begin position="142"/>
        <end position="166"/>
    </location>
</feature>
<protein>
    <submittedName>
        <fullName evidence="7">Yip1-like protein</fullName>
    </submittedName>
</protein>
<feature type="transmembrane region" description="Helical" evidence="5">
    <location>
        <begin position="178"/>
        <end position="199"/>
    </location>
</feature>
<keyword evidence="4 5" id="KW-0472">Membrane</keyword>
<keyword evidence="8" id="KW-1185">Reference proteome</keyword>